<evidence type="ECO:0000313" key="6">
    <source>
        <dbReference type="EMBL" id="MEA5445142.1"/>
    </source>
</evidence>
<gene>
    <name evidence="6" type="ORF">VCB98_04815</name>
</gene>
<evidence type="ECO:0000259" key="5">
    <source>
        <dbReference type="SMART" id="SM00062"/>
    </source>
</evidence>
<dbReference type="CDD" id="cd01009">
    <property type="entry name" value="PBP2_YfhD_N"/>
    <property type="match status" value="2"/>
</dbReference>
<dbReference type="Pfam" id="PF01464">
    <property type="entry name" value="SLT"/>
    <property type="match status" value="1"/>
</dbReference>
<dbReference type="Gene3D" id="1.10.530.10">
    <property type="match status" value="1"/>
</dbReference>
<evidence type="ECO:0000313" key="7">
    <source>
        <dbReference type="Proteomes" id="UP001302316"/>
    </source>
</evidence>
<dbReference type="SUPFAM" id="SSF53850">
    <property type="entry name" value="Periplasmic binding protein-like II"/>
    <property type="match status" value="2"/>
</dbReference>
<dbReference type="GO" id="GO:0009279">
    <property type="term" value="C:cell outer membrane"/>
    <property type="evidence" value="ECO:0007669"/>
    <property type="project" value="UniProtKB-SubCell"/>
</dbReference>
<dbReference type="Proteomes" id="UP001302316">
    <property type="component" value="Unassembled WGS sequence"/>
</dbReference>
<dbReference type="PANTHER" id="PTHR35936">
    <property type="entry name" value="MEMBRANE-BOUND LYTIC MUREIN TRANSGLYCOSYLASE F"/>
    <property type="match status" value="1"/>
</dbReference>
<evidence type="ECO:0000256" key="3">
    <source>
        <dbReference type="ARBA" id="ARBA00022729"/>
    </source>
</evidence>
<dbReference type="InterPro" id="IPR008258">
    <property type="entry name" value="Transglycosylase_SLT_dom_1"/>
</dbReference>
<keyword evidence="7" id="KW-1185">Reference proteome</keyword>
<evidence type="ECO:0000256" key="2">
    <source>
        <dbReference type="ARBA" id="ARBA00010333"/>
    </source>
</evidence>
<reference evidence="6 7" key="1">
    <citation type="submission" date="2023-12" db="EMBL/GenBank/DDBJ databases">
        <title>Whole-genome sequencing of halo(alkali)philic microorganisms from hypersaline lakes.</title>
        <authorList>
            <person name="Sorokin D.Y."/>
            <person name="Merkel A.Y."/>
            <person name="Messina E."/>
            <person name="Yakimov M."/>
        </authorList>
    </citation>
    <scope>NUCLEOTIDE SEQUENCE [LARGE SCALE GENOMIC DNA]</scope>
    <source>
        <strain evidence="6 7">AB-CW1</strain>
    </source>
</reference>
<accession>A0AAP6JEJ9</accession>
<dbReference type="Pfam" id="PF00497">
    <property type="entry name" value="SBP_bac_3"/>
    <property type="match status" value="2"/>
</dbReference>
<feature type="domain" description="Solute-binding protein family 3/N-terminal" evidence="5">
    <location>
        <begin position="47"/>
        <end position="265"/>
    </location>
</feature>
<keyword evidence="4" id="KW-0472">Membrane</keyword>
<dbReference type="SMART" id="SM00062">
    <property type="entry name" value="PBPb"/>
    <property type="match status" value="2"/>
</dbReference>
<dbReference type="CDD" id="cd13403">
    <property type="entry name" value="MLTF-like"/>
    <property type="match status" value="1"/>
</dbReference>
<dbReference type="PANTHER" id="PTHR35936:SF32">
    <property type="entry name" value="MEMBRANE-BOUND LYTIC MUREIN TRANSGLYCOSYLASE F"/>
    <property type="match status" value="1"/>
</dbReference>
<evidence type="ECO:0000256" key="4">
    <source>
        <dbReference type="ARBA" id="ARBA00023237"/>
    </source>
</evidence>
<dbReference type="EMBL" id="JAYGII010000006">
    <property type="protein sequence ID" value="MEA5445142.1"/>
    <property type="molecule type" value="Genomic_DNA"/>
</dbReference>
<evidence type="ECO:0000256" key="1">
    <source>
        <dbReference type="ARBA" id="ARBA00004339"/>
    </source>
</evidence>
<sequence length="692" mass="78951">MLRGLVVFAMGLLVVGCERSDEAPTPTGNGGGYVETGDLPALESRGQLRILVHRRAEDYLPRDGYPFDLERQMAERYARSRGLEPVIVPLDDYGDLIPALLDGRGDLIAANMTATADRRDQVNFTVGLDQTRELVVGRADGPQADSVEALFGHRVGVMRDTAFWEVAQSRLADREGIELIPLPATHSSDDVLDELAEGAFDFAIQDSNVLDVVENYRTELRRQFPLGDSRPLAWAVRPDNPELERSLNRFLTRERLTRSEIEAHRDDLAGIRERRVLRVITRNNAASYYLYRGELVGFEYELAKRFADALGVRLQMVVARDHEDMIPMLKEGRGDMIAAFLTRTDEREARGIRFSRPYHYATETVVARKGEAPLDSPEDLAGRTLHLRRASSYWGTAQALVEEGIELELATVPANMETEEIIARVATGEFDLTVADSHILQSKMTTRDDVHGVLALGEPVAHGWAVREDTPRLLAAINGFWDAEYRGLHYNIFYRRYFEDDSRIRAHRAGRIGPMDGGELSPWDELVREYAERYDFDWRLILSQMYQESRFDPEAVSWVGARGLMQVMPRTGRELGMSPLDDPEVSVHAGTRYMDWLRDRFPDRLPVDERTWFSLAAYNAGIGHVRDARRLAASKGWDPDRWFGNVEEAMLLLSEPRYHQQARHGYVRGREPYHYVRHIRDRYRAYVSLTED</sequence>
<comment type="caution">
    <text evidence="6">The sequence shown here is derived from an EMBL/GenBank/DDBJ whole genome shotgun (WGS) entry which is preliminary data.</text>
</comment>
<name>A0AAP6JEJ9_9GAMM</name>
<dbReference type="Gene3D" id="3.40.190.10">
    <property type="entry name" value="Periplasmic binding protein-like II"/>
    <property type="match status" value="4"/>
</dbReference>
<dbReference type="InterPro" id="IPR001638">
    <property type="entry name" value="Solute-binding_3/MltF_N"/>
</dbReference>
<keyword evidence="3" id="KW-0732">Signal</keyword>
<dbReference type="RefSeq" id="WP_346050772.1">
    <property type="nucleotide sequence ID" value="NZ_JAYGII010000006.1"/>
</dbReference>
<feature type="domain" description="Solute-binding protein family 3/N-terminal" evidence="5">
    <location>
        <begin position="276"/>
        <end position="501"/>
    </location>
</feature>
<dbReference type="InterPro" id="IPR023346">
    <property type="entry name" value="Lysozyme-like_dom_sf"/>
</dbReference>
<comment type="subcellular location">
    <subcellularLocation>
        <location evidence="1">Cell outer membrane</location>
        <topology evidence="1">Peripheral membrane protein</topology>
    </subcellularLocation>
</comment>
<dbReference type="AlphaFoldDB" id="A0AAP6JEJ9"/>
<dbReference type="PROSITE" id="PS51257">
    <property type="entry name" value="PROKAR_LIPOPROTEIN"/>
    <property type="match status" value="1"/>
</dbReference>
<protein>
    <submittedName>
        <fullName evidence="6">Transporter substrate-binding domain-containing protein</fullName>
    </submittedName>
</protein>
<keyword evidence="4" id="KW-0998">Cell outer membrane</keyword>
<organism evidence="6 7">
    <name type="scientific">Natronospira elongata</name>
    <dbReference type="NCBI Taxonomy" id="3110268"/>
    <lineage>
        <taxon>Bacteria</taxon>
        <taxon>Pseudomonadati</taxon>
        <taxon>Pseudomonadota</taxon>
        <taxon>Gammaproteobacteria</taxon>
        <taxon>Natronospirales</taxon>
        <taxon>Natronospiraceae</taxon>
        <taxon>Natronospira</taxon>
    </lineage>
</organism>
<proteinExistence type="inferred from homology"/>
<dbReference type="SUPFAM" id="SSF53955">
    <property type="entry name" value="Lysozyme-like"/>
    <property type="match status" value="1"/>
</dbReference>
<comment type="similarity">
    <text evidence="2">Belongs to the bacterial solute-binding protein 3 family.</text>
</comment>